<dbReference type="Proteomes" id="UP001225576">
    <property type="component" value="Unassembled WGS sequence"/>
</dbReference>
<proteinExistence type="predicted"/>
<evidence type="ECO:0000313" key="2">
    <source>
        <dbReference type="Proteomes" id="UP001225576"/>
    </source>
</evidence>
<name>A0AAW6ZMV9_9ACTO</name>
<evidence type="ECO:0000313" key="1">
    <source>
        <dbReference type="EMBL" id="MDK8602362.1"/>
    </source>
</evidence>
<comment type="caution">
    <text evidence="1">The sequence shown here is derived from an EMBL/GenBank/DDBJ whole genome shotgun (WGS) entry which is preliminary data.</text>
</comment>
<reference evidence="1" key="1">
    <citation type="submission" date="2023-05" db="EMBL/GenBank/DDBJ databases">
        <title>Genomic Catalog of Human Bladder Bacteria.</title>
        <authorList>
            <person name="Du J."/>
        </authorList>
    </citation>
    <scope>NUCLEOTIDE SEQUENCE</scope>
    <source>
        <strain evidence="1">UMB1304A</strain>
    </source>
</reference>
<sequence length="79" mass="8218">MALVRLPGGVIYDDVTGTRVNEPQGINFEAIHRQLGAQVAAAMDEARRPQYADNGDGTITLTTSATITDAGDGTLMIGG</sequence>
<organism evidence="1 2">
    <name type="scientific">Trueperella bernardiae</name>
    <dbReference type="NCBI Taxonomy" id="59561"/>
    <lineage>
        <taxon>Bacteria</taxon>
        <taxon>Bacillati</taxon>
        <taxon>Actinomycetota</taxon>
        <taxon>Actinomycetes</taxon>
        <taxon>Actinomycetales</taxon>
        <taxon>Actinomycetaceae</taxon>
        <taxon>Trueperella</taxon>
    </lineage>
</organism>
<dbReference type="AlphaFoldDB" id="A0AAW6ZMV9"/>
<accession>A0AAW6ZMV9</accession>
<gene>
    <name evidence="1" type="ORF">QP858_07825</name>
</gene>
<dbReference type="RefSeq" id="WP_285321616.1">
    <property type="nucleotide sequence ID" value="NZ_JASPDQ010000020.1"/>
</dbReference>
<dbReference type="EMBL" id="JASPDQ010000020">
    <property type="protein sequence ID" value="MDK8602362.1"/>
    <property type="molecule type" value="Genomic_DNA"/>
</dbReference>
<protein>
    <submittedName>
        <fullName evidence="1">Uncharacterized protein</fullName>
    </submittedName>
</protein>